<keyword evidence="1" id="KW-0812">Transmembrane</keyword>
<dbReference type="EMBL" id="JACCCQ010000001">
    <property type="protein sequence ID" value="NYF56740.1"/>
    <property type="molecule type" value="Genomic_DNA"/>
</dbReference>
<feature type="transmembrane region" description="Helical" evidence="1">
    <location>
        <begin position="109"/>
        <end position="131"/>
    </location>
</feature>
<feature type="transmembrane region" description="Helical" evidence="1">
    <location>
        <begin position="39"/>
        <end position="59"/>
    </location>
</feature>
<comment type="caution">
    <text evidence="2">The sequence shown here is derived from an EMBL/GenBank/DDBJ whole genome shotgun (WGS) entry which is preliminary data.</text>
</comment>
<evidence type="ECO:0008006" key="4">
    <source>
        <dbReference type="Google" id="ProtNLM"/>
    </source>
</evidence>
<organism evidence="2 3">
    <name type="scientific">Micromonospora purpureochromogenes</name>
    <dbReference type="NCBI Taxonomy" id="47872"/>
    <lineage>
        <taxon>Bacteria</taxon>
        <taxon>Bacillati</taxon>
        <taxon>Actinomycetota</taxon>
        <taxon>Actinomycetes</taxon>
        <taxon>Micromonosporales</taxon>
        <taxon>Micromonosporaceae</taxon>
        <taxon>Micromonospora</taxon>
    </lineage>
</organism>
<dbReference type="Proteomes" id="UP000631553">
    <property type="component" value="Unassembled WGS sequence"/>
</dbReference>
<keyword evidence="1" id="KW-0472">Membrane</keyword>
<evidence type="ECO:0000256" key="1">
    <source>
        <dbReference type="SAM" id="Phobius"/>
    </source>
</evidence>
<proteinExistence type="predicted"/>
<name>A0ABX2RKV5_9ACTN</name>
<keyword evidence="1" id="KW-1133">Transmembrane helix</keyword>
<evidence type="ECO:0000313" key="2">
    <source>
        <dbReference type="EMBL" id="NYF56740.1"/>
    </source>
</evidence>
<feature type="transmembrane region" description="Helical" evidence="1">
    <location>
        <begin position="85"/>
        <end position="103"/>
    </location>
</feature>
<feature type="transmembrane region" description="Helical" evidence="1">
    <location>
        <begin position="14"/>
        <end position="33"/>
    </location>
</feature>
<keyword evidence="3" id="KW-1185">Reference proteome</keyword>
<reference evidence="2 3" key="1">
    <citation type="submission" date="2020-07" db="EMBL/GenBank/DDBJ databases">
        <title>Sequencing the genomes of 1000 actinobacteria strains.</title>
        <authorList>
            <person name="Klenk H.-P."/>
        </authorList>
    </citation>
    <scope>NUCLEOTIDE SEQUENCE [LARGE SCALE GENOMIC DNA]</scope>
    <source>
        <strain evidence="2 3">DSM 43814</strain>
    </source>
</reference>
<dbReference type="RefSeq" id="WP_179802969.1">
    <property type="nucleotide sequence ID" value="NZ_JACCCQ010000001.1"/>
</dbReference>
<accession>A0ABX2RKV5</accession>
<protein>
    <recommendedName>
        <fullName evidence="4">PH domain-containing protein</fullName>
    </recommendedName>
</protein>
<evidence type="ECO:0000313" key="3">
    <source>
        <dbReference type="Proteomes" id="UP000631553"/>
    </source>
</evidence>
<gene>
    <name evidence="2" type="ORF">HDA35_002571</name>
</gene>
<sequence length="244" mass="26786">MGEIIDAALRRQRIGIVVAVALGVLSGIAAVGIRGVGGPLVLLNLLPLVLTFAASVRYLRRPPSRQVWRLDERERAFYAPPRNDAGYPLVMIGFFAYGAVQNWGRAEGASWLVALAIFFALGTVALAGIFWQRVPGVELTPEGITHRRHERQWFVPWAALDPTGRITAPRRTWGIRLPVGRPELIANGGGWGRGRQAIAMHDVDVVPQLLAATIRHYLARPEERATIGTTEGYARLRHALDGGR</sequence>